<evidence type="ECO:0000256" key="1">
    <source>
        <dbReference type="SAM" id="MobiDB-lite"/>
    </source>
</evidence>
<sequence length="339" mass="37274">MASIYRQNHNGFSPKSPGLLPNPNSPIIKSSNMDNYIKSSHFPIPYQAVMVVESCSSIVDISSCDGTRSMSKDPFPKAVIKAISSYNLSQPSWSTSYSNKKLLLRVEWKITAPNDPKSDSKSYAYSPALNPLSTPFQSSSNASNTEDSGYKSFDSNARYNVNKSRIYSNSPMQNTKLFRSPSNRSERHDVYRPKSSGTDNSQSPSNSKPKIFPKTAETPVESSHASICNQHIDSHASGSIDANNSSAAAEDPNNRLPAIDLKSTNTDTLNDNSLISESTKVTSTPFKYEILKNSKDGDIHAALNPKCEKHDASLMEIHGSCRRCNKVVASYESDDHFLL</sequence>
<dbReference type="AlphaFoldDB" id="A0A7D9JPU9"/>
<name>A0A7D9JPU9_PARCT</name>
<dbReference type="Proteomes" id="UP001152795">
    <property type="component" value="Unassembled WGS sequence"/>
</dbReference>
<protein>
    <submittedName>
        <fullName evidence="2">Uncharacterized protein</fullName>
    </submittedName>
</protein>
<gene>
    <name evidence="2" type="ORF">PACLA_8A073088</name>
</gene>
<evidence type="ECO:0000313" key="2">
    <source>
        <dbReference type="EMBL" id="CAB4034136.1"/>
    </source>
</evidence>
<feature type="region of interest" description="Disordered" evidence="1">
    <location>
        <begin position="1"/>
        <end position="24"/>
    </location>
</feature>
<feature type="compositionally biased region" description="Polar residues" evidence="1">
    <location>
        <begin position="195"/>
        <end position="208"/>
    </location>
</feature>
<feature type="region of interest" description="Disordered" evidence="1">
    <location>
        <begin position="134"/>
        <end position="255"/>
    </location>
</feature>
<dbReference type="EMBL" id="CACRXK020019858">
    <property type="protein sequence ID" value="CAB4034136.1"/>
    <property type="molecule type" value="Genomic_DNA"/>
</dbReference>
<feature type="compositionally biased region" description="Polar residues" evidence="1">
    <location>
        <begin position="1"/>
        <end position="13"/>
    </location>
</feature>
<comment type="caution">
    <text evidence="2">The sequence shown here is derived from an EMBL/GenBank/DDBJ whole genome shotgun (WGS) entry which is preliminary data.</text>
</comment>
<evidence type="ECO:0000313" key="3">
    <source>
        <dbReference type="Proteomes" id="UP001152795"/>
    </source>
</evidence>
<organism evidence="2 3">
    <name type="scientific">Paramuricea clavata</name>
    <name type="common">Red gorgonian</name>
    <name type="synonym">Violescent sea-whip</name>
    <dbReference type="NCBI Taxonomy" id="317549"/>
    <lineage>
        <taxon>Eukaryota</taxon>
        <taxon>Metazoa</taxon>
        <taxon>Cnidaria</taxon>
        <taxon>Anthozoa</taxon>
        <taxon>Octocorallia</taxon>
        <taxon>Malacalcyonacea</taxon>
        <taxon>Plexauridae</taxon>
        <taxon>Paramuricea</taxon>
    </lineage>
</organism>
<feature type="compositionally biased region" description="Polar residues" evidence="1">
    <location>
        <begin position="220"/>
        <end position="247"/>
    </location>
</feature>
<reference evidence="2" key="1">
    <citation type="submission" date="2020-04" db="EMBL/GenBank/DDBJ databases">
        <authorList>
            <person name="Alioto T."/>
            <person name="Alioto T."/>
            <person name="Gomez Garrido J."/>
        </authorList>
    </citation>
    <scope>NUCLEOTIDE SEQUENCE</scope>
    <source>
        <strain evidence="2">A484AB</strain>
    </source>
</reference>
<accession>A0A7D9JPU9</accession>
<feature type="compositionally biased region" description="Polar residues" evidence="1">
    <location>
        <begin position="134"/>
        <end position="183"/>
    </location>
</feature>
<proteinExistence type="predicted"/>
<keyword evidence="3" id="KW-1185">Reference proteome</keyword>